<dbReference type="EMBL" id="QKXF01000291">
    <property type="protein sequence ID" value="RQM13012.1"/>
    <property type="molecule type" value="Genomic_DNA"/>
</dbReference>
<name>A0A3R7WNC6_9STRA</name>
<comment type="caution">
    <text evidence="1">The sequence shown here is derived from an EMBL/GenBank/DDBJ whole genome shotgun (WGS) entry which is preliminary data.</text>
</comment>
<reference evidence="1 2" key="1">
    <citation type="submission" date="2018-06" db="EMBL/GenBank/DDBJ databases">
        <title>Comparative genomics of downy mildews reveals potential adaptations to biotrophy.</title>
        <authorList>
            <person name="Fletcher K."/>
            <person name="Klosterman S.J."/>
            <person name="Derevnina L."/>
            <person name="Martin F."/>
            <person name="Koike S."/>
            <person name="Reyes Chin-Wo S."/>
            <person name="Mou B."/>
            <person name="Michelmore R."/>
        </authorList>
    </citation>
    <scope>NUCLEOTIDE SEQUENCE [LARGE SCALE GENOMIC DNA]</scope>
    <source>
        <strain evidence="1 2">R13</strain>
    </source>
</reference>
<gene>
    <name evidence="1" type="ORF">DD237_005257</name>
</gene>
<dbReference type="Proteomes" id="UP000286097">
    <property type="component" value="Unassembled WGS sequence"/>
</dbReference>
<dbReference type="AlphaFoldDB" id="A0A3R7WNC6"/>
<evidence type="ECO:0000313" key="1">
    <source>
        <dbReference type="EMBL" id="RQM13012.1"/>
    </source>
</evidence>
<accession>A0A3R7WNC6</accession>
<organism evidence="1 2">
    <name type="scientific">Peronospora effusa</name>
    <dbReference type="NCBI Taxonomy" id="542832"/>
    <lineage>
        <taxon>Eukaryota</taxon>
        <taxon>Sar</taxon>
        <taxon>Stramenopiles</taxon>
        <taxon>Oomycota</taxon>
        <taxon>Peronosporomycetes</taxon>
        <taxon>Peronosporales</taxon>
        <taxon>Peronosporaceae</taxon>
        <taxon>Peronospora</taxon>
    </lineage>
</organism>
<protein>
    <submittedName>
        <fullName evidence="1">Uncharacterized protein</fullName>
    </submittedName>
</protein>
<evidence type="ECO:0000313" key="2">
    <source>
        <dbReference type="Proteomes" id="UP000286097"/>
    </source>
</evidence>
<sequence>MKLTGAIGVQKNGVSIDTKLKRAAKFFLNLAFPALESPMNKKRNLSLRAQRVFAQGHSSAWH</sequence>
<dbReference type="VEuPathDB" id="FungiDB:DD237_005257"/>
<proteinExistence type="predicted"/>